<dbReference type="GO" id="GO:0051903">
    <property type="term" value="F:S-(hydroxymethyl)glutathione dehydrogenase [NAD(P)+] activity"/>
    <property type="evidence" value="ECO:0007669"/>
    <property type="project" value="TreeGrafter"/>
</dbReference>
<keyword evidence="4" id="KW-0560">Oxidoreductase</keyword>
<organism evidence="8 9">
    <name type="scientific">Microbacterium ginsengisoli</name>
    <dbReference type="NCBI Taxonomy" id="400772"/>
    <lineage>
        <taxon>Bacteria</taxon>
        <taxon>Bacillati</taxon>
        <taxon>Actinomycetota</taxon>
        <taxon>Actinomycetes</taxon>
        <taxon>Micrococcales</taxon>
        <taxon>Microbacteriaceae</taxon>
        <taxon>Microbacterium</taxon>
    </lineage>
</organism>
<keyword evidence="5" id="KW-0520">NAD</keyword>
<sequence>MKTRAAVAYEVNAPWQVEEFEINDPGPEEMLVKMSFAGLCHSDEHIRMGDFTEAALPMVCGHEGAGVVEAVGDRVRGFKPGDHVAASFIPSCGRCPSCASGMQYLCDNGAEIMAGSDKFFGERGPVKAMSGIGTFSEYAVVHENSVVPVGDWYPLEAVSLCSCGVATGWGSAVNVADVSAGDTVVVVGTGGIGVNAVQGAAMAGAANVIAVDPIEMKREFAQTMGATHAVASIEEATPLVQELSWGRGANQVIITVGDATSDLFAPAMGMVGKGGSLTLTSLSDMMQNDISLNTVDFAMSGKHLHGSIYGYCNPRADIPKLLRLYDQGKLKLDELVTQKYALEDINEGYRALHDGEIIRGLIDFSL</sequence>
<dbReference type="InterPro" id="IPR011032">
    <property type="entry name" value="GroES-like_sf"/>
</dbReference>
<dbReference type="PROSITE" id="PS00059">
    <property type="entry name" value="ADH_ZINC"/>
    <property type="match status" value="1"/>
</dbReference>
<comment type="caution">
    <text evidence="8">The sequence shown here is derived from an EMBL/GenBank/DDBJ whole genome shotgun (WGS) entry which is preliminary data.</text>
</comment>
<evidence type="ECO:0000313" key="8">
    <source>
        <dbReference type="EMBL" id="HAN25923.1"/>
    </source>
</evidence>
<dbReference type="InterPro" id="IPR020843">
    <property type="entry name" value="ER"/>
</dbReference>
<dbReference type="AlphaFoldDB" id="A0A3C1KHE9"/>
<comment type="similarity">
    <text evidence="1 6">Belongs to the zinc-containing alcohol dehydrogenase family.</text>
</comment>
<evidence type="ECO:0000313" key="9">
    <source>
        <dbReference type="Proteomes" id="UP000257479"/>
    </source>
</evidence>
<dbReference type="Gene3D" id="3.40.50.720">
    <property type="entry name" value="NAD(P)-binding Rossmann-like Domain"/>
    <property type="match status" value="1"/>
</dbReference>
<dbReference type="Gene3D" id="3.90.180.10">
    <property type="entry name" value="Medium-chain alcohol dehydrogenases, catalytic domain"/>
    <property type="match status" value="1"/>
</dbReference>
<dbReference type="PANTHER" id="PTHR43880:SF12">
    <property type="entry name" value="ALCOHOL DEHYDROGENASE CLASS-3"/>
    <property type="match status" value="1"/>
</dbReference>
<evidence type="ECO:0000256" key="3">
    <source>
        <dbReference type="ARBA" id="ARBA00022833"/>
    </source>
</evidence>
<dbReference type="InterPro" id="IPR013149">
    <property type="entry name" value="ADH-like_C"/>
</dbReference>
<dbReference type="SMART" id="SM00829">
    <property type="entry name" value="PKS_ER"/>
    <property type="match status" value="1"/>
</dbReference>
<reference evidence="8 9" key="1">
    <citation type="journal article" date="2018" name="Nat. Biotechnol.">
        <title>A standardized bacterial taxonomy based on genome phylogeny substantially revises the tree of life.</title>
        <authorList>
            <person name="Parks D.H."/>
            <person name="Chuvochina M."/>
            <person name="Waite D.W."/>
            <person name="Rinke C."/>
            <person name="Skarshewski A."/>
            <person name="Chaumeil P.A."/>
            <person name="Hugenholtz P."/>
        </authorList>
    </citation>
    <scope>NUCLEOTIDE SEQUENCE [LARGE SCALE GENOMIC DNA]</scope>
    <source>
        <strain evidence="8">UBA9152</strain>
    </source>
</reference>
<feature type="domain" description="Enoyl reductase (ER)" evidence="7">
    <location>
        <begin position="13"/>
        <end position="362"/>
    </location>
</feature>
<dbReference type="InterPro" id="IPR013154">
    <property type="entry name" value="ADH-like_N"/>
</dbReference>
<evidence type="ECO:0000256" key="2">
    <source>
        <dbReference type="ARBA" id="ARBA00022723"/>
    </source>
</evidence>
<dbReference type="PANTHER" id="PTHR43880">
    <property type="entry name" value="ALCOHOL DEHYDROGENASE"/>
    <property type="match status" value="1"/>
</dbReference>
<name>A0A3C1KHE9_9MICO</name>
<evidence type="ECO:0000256" key="6">
    <source>
        <dbReference type="RuleBase" id="RU361277"/>
    </source>
</evidence>
<dbReference type="GO" id="GO:0005829">
    <property type="term" value="C:cytosol"/>
    <property type="evidence" value="ECO:0007669"/>
    <property type="project" value="TreeGrafter"/>
</dbReference>
<dbReference type="GO" id="GO:0008270">
    <property type="term" value="F:zinc ion binding"/>
    <property type="evidence" value="ECO:0007669"/>
    <property type="project" value="InterPro"/>
</dbReference>
<dbReference type="Pfam" id="PF00107">
    <property type="entry name" value="ADH_zinc_N"/>
    <property type="match status" value="1"/>
</dbReference>
<keyword evidence="3 6" id="KW-0862">Zinc</keyword>
<dbReference type="CDD" id="cd08279">
    <property type="entry name" value="Zn_ADH_class_III"/>
    <property type="match status" value="1"/>
</dbReference>
<comment type="cofactor">
    <cofactor evidence="6">
        <name>Zn(2+)</name>
        <dbReference type="ChEBI" id="CHEBI:29105"/>
    </cofactor>
</comment>
<evidence type="ECO:0000259" key="7">
    <source>
        <dbReference type="SMART" id="SM00829"/>
    </source>
</evidence>
<dbReference type="GO" id="GO:0046294">
    <property type="term" value="P:formaldehyde catabolic process"/>
    <property type="evidence" value="ECO:0007669"/>
    <property type="project" value="TreeGrafter"/>
</dbReference>
<evidence type="ECO:0000256" key="1">
    <source>
        <dbReference type="ARBA" id="ARBA00008072"/>
    </source>
</evidence>
<dbReference type="NCBIfam" id="TIGR03989">
    <property type="entry name" value="Rxyl_3153"/>
    <property type="match status" value="1"/>
</dbReference>
<protein>
    <submittedName>
        <fullName evidence="8">Alcohol dehydrogenase</fullName>
    </submittedName>
</protein>
<keyword evidence="2 6" id="KW-0479">Metal-binding</keyword>
<dbReference type="SUPFAM" id="SSF51735">
    <property type="entry name" value="NAD(P)-binding Rossmann-fold domains"/>
    <property type="match status" value="1"/>
</dbReference>
<dbReference type="Pfam" id="PF08240">
    <property type="entry name" value="ADH_N"/>
    <property type="match status" value="1"/>
</dbReference>
<dbReference type="EMBL" id="DMNG01000268">
    <property type="protein sequence ID" value="HAN25923.1"/>
    <property type="molecule type" value="Genomic_DNA"/>
</dbReference>
<gene>
    <name evidence="8" type="ORF">DCP95_15350</name>
</gene>
<evidence type="ECO:0000256" key="4">
    <source>
        <dbReference type="ARBA" id="ARBA00023002"/>
    </source>
</evidence>
<dbReference type="SUPFAM" id="SSF50129">
    <property type="entry name" value="GroES-like"/>
    <property type="match status" value="2"/>
</dbReference>
<dbReference type="InterPro" id="IPR023921">
    <property type="entry name" value="ADH_Zn_actinomycetes"/>
</dbReference>
<dbReference type="InterPro" id="IPR002328">
    <property type="entry name" value="ADH_Zn_CS"/>
</dbReference>
<dbReference type="Proteomes" id="UP000257479">
    <property type="component" value="Unassembled WGS sequence"/>
</dbReference>
<evidence type="ECO:0000256" key="5">
    <source>
        <dbReference type="ARBA" id="ARBA00023027"/>
    </source>
</evidence>
<dbReference type="InterPro" id="IPR036291">
    <property type="entry name" value="NAD(P)-bd_dom_sf"/>
</dbReference>
<proteinExistence type="inferred from homology"/>
<accession>A0A3C1KHE9</accession>